<dbReference type="AlphaFoldDB" id="A0AAN4ZJ07"/>
<feature type="non-terminal residue" evidence="7">
    <location>
        <position position="274"/>
    </location>
</feature>
<proteinExistence type="inferred from homology"/>
<feature type="transmembrane region" description="Helical" evidence="6">
    <location>
        <begin position="205"/>
        <end position="229"/>
    </location>
</feature>
<keyword evidence="4 6" id="KW-1133">Transmembrane helix</keyword>
<keyword evidence="8" id="KW-1185">Reference proteome</keyword>
<keyword evidence="5 6" id="KW-0472">Membrane</keyword>
<evidence type="ECO:0000313" key="7">
    <source>
        <dbReference type="EMBL" id="GMR38967.1"/>
    </source>
</evidence>
<dbReference type="PANTHER" id="PTHR22945">
    <property type="entry name" value="SERPENTINE RECEPTOR, CLASS D DELTA"/>
    <property type="match status" value="1"/>
</dbReference>
<feature type="transmembrane region" description="Helical" evidence="6">
    <location>
        <begin position="98"/>
        <end position="118"/>
    </location>
</feature>
<dbReference type="PANTHER" id="PTHR22945:SF40">
    <property type="entry name" value="SERPENTINE RECEPTOR, CLASS D (DELTA)-RELATED"/>
    <property type="match status" value="1"/>
</dbReference>
<dbReference type="Pfam" id="PF10317">
    <property type="entry name" value="7TM_GPCR_Srd"/>
    <property type="match status" value="1"/>
</dbReference>
<evidence type="ECO:0000256" key="2">
    <source>
        <dbReference type="ARBA" id="ARBA00009166"/>
    </source>
</evidence>
<evidence type="ECO:0000256" key="3">
    <source>
        <dbReference type="ARBA" id="ARBA00022692"/>
    </source>
</evidence>
<comment type="similarity">
    <text evidence="2">Belongs to the nematode receptor-like protein srd family.</text>
</comment>
<organism evidence="7 8">
    <name type="scientific">Pristionchus mayeri</name>
    <dbReference type="NCBI Taxonomy" id="1317129"/>
    <lineage>
        <taxon>Eukaryota</taxon>
        <taxon>Metazoa</taxon>
        <taxon>Ecdysozoa</taxon>
        <taxon>Nematoda</taxon>
        <taxon>Chromadorea</taxon>
        <taxon>Rhabditida</taxon>
        <taxon>Rhabditina</taxon>
        <taxon>Diplogasteromorpha</taxon>
        <taxon>Diplogasteroidea</taxon>
        <taxon>Neodiplogasteridae</taxon>
        <taxon>Pristionchus</taxon>
    </lineage>
</organism>
<dbReference type="EMBL" id="BTRK01000002">
    <property type="protein sequence ID" value="GMR38967.1"/>
    <property type="molecule type" value="Genomic_DNA"/>
</dbReference>
<protein>
    <recommendedName>
        <fullName evidence="9">G protein-coupled receptor</fullName>
    </recommendedName>
</protein>
<gene>
    <name evidence="7" type="ORF">PMAYCL1PPCAC_09162</name>
</gene>
<feature type="transmembrane region" description="Helical" evidence="6">
    <location>
        <begin position="159"/>
        <end position="184"/>
    </location>
</feature>
<dbReference type="GO" id="GO:0016020">
    <property type="term" value="C:membrane"/>
    <property type="evidence" value="ECO:0007669"/>
    <property type="project" value="UniProtKB-SubCell"/>
</dbReference>
<evidence type="ECO:0000256" key="1">
    <source>
        <dbReference type="ARBA" id="ARBA00004141"/>
    </source>
</evidence>
<evidence type="ECO:0000256" key="5">
    <source>
        <dbReference type="ARBA" id="ARBA00023136"/>
    </source>
</evidence>
<sequence length="274" mass="31236">CYAVTLFSQTLVLMLTCVTSGVHFARVIPHGLSTFVVSSGPAHYIGVKQIHYFRSVPIGFYFQCFLLHGHSHYCLMLAECFIYRYYVFIRQPPSFRSITITVALLYLPTMLIFCWAASSATLIDEATSRLILAPRGPSYIFDDDVLVIGIRNVLESCNFVAICWVCVLWIPCYAVIIIVGLLVYRTLAATLSHMSERTRALHREIVRGLVVQACLPVLYGVSASMFAIGQYNYRSLVEIEYFTHMAGELCLMFTPLTTLYFVQPYRKQIYLMFF</sequence>
<evidence type="ECO:0000256" key="4">
    <source>
        <dbReference type="ARBA" id="ARBA00022989"/>
    </source>
</evidence>
<reference evidence="8" key="1">
    <citation type="submission" date="2022-10" db="EMBL/GenBank/DDBJ databases">
        <title>Genome assembly of Pristionchus species.</title>
        <authorList>
            <person name="Yoshida K."/>
            <person name="Sommer R.J."/>
        </authorList>
    </citation>
    <scope>NUCLEOTIDE SEQUENCE [LARGE SCALE GENOMIC DNA]</scope>
    <source>
        <strain evidence="8">RS5460</strain>
    </source>
</reference>
<name>A0AAN4ZJ07_9BILA</name>
<evidence type="ECO:0000313" key="8">
    <source>
        <dbReference type="Proteomes" id="UP001328107"/>
    </source>
</evidence>
<evidence type="ECO:0000256" key="6">
    <source>
        <dbReference type="SAM" id="Phobius"/>
    </source>
</evidence>
<accession>A0AAN4ZJ07</accession>
<evidence type="ECO:0008006" key="9">
    <source>
        <dbReference type="Google" id="ProtNLM"/>
    </source>
</evidence>
<dbReference type="Proteomes" id="UP001328107">
    <property type="component" value="Unassembled WGS sequence"/>
</dbReference>
<comment type="caution">
    <text evidence="7">The sequence shown here is derived from an EMBL/GenBank/DDBJ whole genome shotgun (WGS) entry which is preliminary data.</text>
</comment>
<dbReference type="InterPro" id="IPR050920">
    <property type="entry name" value="Nematode_rcpt-like_delta"/>
</dbReference>
<feature type="transmembrane region" description="Helical" evidence="6">
    <location>
        <begin position="60"/>
        <end position="86"/>
    </location>
</feature>
<keyword evidence="3 6" id="KW-0812">Transmembrane</keyword>
<feature type="transmembrane region" description="Helical" evidence="6">
    <location>
        <begin position="241"/>
        <end position="262"/>
    </location>
</feature>
<comment type="subcellular location">
    <subcellularLocation>
        <location evidence="1">Membrane</location>
        <topology evidence="1">Multi-pass membrane protein</topology>
    </subcellularLocation>
</comment>
<feature type="non-terminal residue" evidence="7">
    <location>
        <position position="1"/>
    </location>
</feature>
<dbReference type="InterPro" id="IPR019421">
    <property type="entry name" value="7TM_GPCR_serpentine_rcpt_Srd"/>
</dbReference>